<dbReference type="InterPro" id="IPR040506">
    <property type="entry name" value="RACo_linker"/>
</dbReference>
<dbReference type="InterPro" id="IPR012675">
    <property type="entry name" value="Beta-grasp_dom_sf"/>
</dbReference>
<dbReference type="Gene3D" id="3.10.20.30">
    <property type="match status" value="1"/>
</dbReference>
<dbReference type="CDD" id="cd00207">
    <property type="entry name" value="fer2"/>
    <property type="match status" value="1"/>
</dbReference>
<evidence type="ECO:0000313" key="4">
    <source>
        <dbReference type="Proteomes" id="UP001069802"/>
    </source>
</evidence>
<feature type="region of interest" description="Disordered" evidence="1">
    <location>
        <begin position="647"/>
        <end position="672"/>
    </location>
</feature>
<dbReference type="Gene3D" id="3.30.420.480">
    <property type="entry name" value="Domain of unknown function (DUF4445)"/>
    <property type="match status" value="1"/>
</dbReference>
<accession>A0ABT4LP62</accession>
<dbReference type="Pfam" id="PF00111">
    <property type="entry name" value="Fer2"/>
    <property type="match status" value="1"/>
</dbReference>
<dbReference type="InterPro" id="IPR027980">
    <property type="entry name" value="RACo_C"/>
</dbReference>
<keyword evidence="4" id="KW-1185">Reference proteome</keyword>
<dbReference type="InterPro" id="IPR036010">
    <property type="entry name" value="2Fe-2S_ferredoxin-like_sf"/>
</dbReference>
<comment type="caution">
    <text evidence="3">The sequence shown here is derived from an EMBL/GenBank/DDBJ whole genome shotgun (WGS) entry which is preliminary data.</text>
</comment>
<dbReference type="Gene3D" id="3.10.20.880">
    <property type="match status" value="1"/>
</dbReference>
<dbReference type="SUPFAM" id="SSF54292">
    <property type="entry name" value="2Fe-2S ferredoxin-like"/>
    <property type="match status" value="1"/>
</dbReference>
<dbReference type="Pfam" id="PF14574">
    <property type="entry name" value="RACo_C_ter"/>
    <property type="match status" value="1"/>
</dbReference>
<dbReference type="InterPro" id="IPR052911">
    <property type="entry name" value="Corrinoid_activation_enz"/>
</dbReference>
<proteinExistence type="predicted"/>
<dbReference type="PROSITE" id="PS51085">
    <property type="entry name" value="2FE2S_FER_2"/>
    <property type="match status" value="1"/>
</dbReference>
<dbReference type="EMBL" id="JAPWGY010000011">
    <property type="protein sequence ID" value="MCZ4282869.1"/>
    <property type="molecule type" value="Genomic_DNA"/>
</dbReference>
<evidence type="ECO:0000313" key="3">
    <source>
        <dbReference type="EMBL" id="MCZ4282869.1"/>
    </source>
</evidence>
<dbReference type="RefSeq" id="WP_269425010.1">
    <property type="nucleotide sequence ID" value="NZ_JAPWGY010000011.1"/>
</dbReference>
<protein>
    <submittedName>
        <fullName evidence="3">ASKHA domain-containing protein</fullName>
    </submittedName>
</protein>
<dbReference type="Pfam" id="PF17650">
    <property type="entry name" value="RACo_linker"/>
    <property type="match status" value="1"/>
</dbReference>
<evidence type="ECO:0000259" key="2">
    <source>
        <dbReference type="PROSITE" id="PS51085"/>
    </source>
</evidence>
<sequence>MSKDAHIVFTPSGRRGDFPVGTPVLSAARSLGVDIDSVCGGRGICGRCQIQVGEGDFQKHKIVSSCNNMTAFSSVEERYASKKGMKEGRRLSCQALIEGDLLIDVPAESQVHKQVVRKRADVREIEIDPPIRLHYVVVEEPDMHKPSGDLERLQAGLEAQWGLKNLHCDLRTLQTLQPILRKGQWQVTVAVENEKTIIAVWPGFKEKAYGIAVDLGSTTIAAHLCDLQTGEVTASSGIMNPQIRFGEDLMSRVSYVMMNPGGEKEMTAVVRESLDILIGVVAEEGKIERSDILSMTFVGNPVMHHLLLGIDPVELGGAPFALTLNSSIHLYASELDLNISRDGRVYILPCIAGHVGADTAGVILSEGPHFQDEITLICDVGTNAEIVLGNKHRLLACSSPTGPAFEGAQISSGQRAAPGAIERIRIDPVTLEPRYRVIGCDLWSDEEGFAEQTKDFGVTGICGSGIIEAIGEMFLAGIIQTDGIIDGSLAEKSPRVRSAGKTFDYVISESEPVITVTQTDVRAIQLAKAALYAGVKLLMEKLGVETVDRIQLAGAFGSHIDVKYAMVIGLIPDCDLARVQSAGNAAGTGARIALLNKKSRKEIEDVVHRVEKIETAVEPKFQEHFVNAMGMPHTTDEFVHLAGVVTLPPKKTGKSGGDGEDGGGRRRRRRAS</sequence>
<feature type="domain" description="2Fe-2S ferredoxin-type" evidence="2">
    <location>
        <begin position="5"/>
        <end position="109"/>
    </location>
</feature>
<dbReference type="InterPro" id="IPR041414">
    <property type="entry name" value="Raco-like_middle"/>
</dbReference>
<dbReference type="Proteomes" id="UP001069802">
    <property type="component" value="Unassembled WGS sequence"/>
</dbReference>
<dbReference type="PANTHER" id="PTHR42895">
    <property type="entry name" value="IRON-SULFUR CLUSTER-BINDING PROTEIN-RELATED"/>
    <property type="match status" value="1"/>
</dbReference>
<gene>
    <name evidence="3" type="ORF">O4H49_18940</name>
</gene>
<dbReference type="Pfam" id="PF17651">
    <property type="entry name" value="Raco_middle"/>
    <property type="match status" value="1"/>
</dbReference>
<organism evidence="3 4">
    <name type="scientific">Kiloniella laminariae</name>
    <dbReference type="NCBI Taxonomy" id="454162"/>
    <lineage>
        <taxon>Bacteria</taxon>
        <taxon>Pseudomonadati</taxon>
        <taxon>Pseudomonadota</taxon>
        <taxon>Alphaproteobacteria</taxon>
        <taxon>Rhodospirillales</taxon>
        <taxon>Kiloniellaceae</taxon>
        <taxon>Kiloniella</taxon>
    </lineage>
</organism>
<dbReference type="PANTHER" id="PTHR42895:SF1">
    <property type="entry name" value="IRON-SULFUR CLUSTER PROTEIN"/>
    <property type="match status" value="1"/>
</dbReference>
<reference evidence="3" key="1">
    <citation type="submission" date="2022-12" db="EMBL/GenBank/DDBJ databases">
        <title>Bacterial isolates from different developmental stages of Nematostella vectensis.</title>
        <authorList>
            <person name="Fraune S."/>
        </authorList>
    </citation>
    <scope>NUCLEOTIDE SEQUENCE</scope>
    <source>
        <strain evidence="3">G21630-S1</strain>
    </source>
</reference>
<dbReference type="InterPro" id="IPR042259">
    <property type="entry name" value="Raco-like_middle_sf"/>
</dbReference>
<evidence type="ECO:0000256" key="1">
    <source>
        <dbReference type="SAM" id="MobiDB-lite"/>
    </source>
</evidence>
<name>A0ABT4LP62_9PROT</name>
<dbReference type="InterPro" id="IPR001041">
    <property type="entry name" value="2Fe-2S_ferredoxin-type"/>
</dbReference>